<dbReference type="Pfam" id="PF13671">
    <property type="entry name" value="AAA_33"/>
    <property type="match status" value="1"/>
</dbReference>
<dbReference type="PANTHER" id="PTHR43883:SF1">
    <property type="entry name" value="GLUCONOKINASE"/>
    <property type="match status" value="1"/>
</dbReference>
<name>A0A964BVA6_9CYAN</name>
<dbReference type="SUPFAM" id="SSF52540">
    <property type="entry name" value="P-loop containing nucleoside triphosphate hydrolases"/>
    <property type="match status" value="1"/>
</dbReference>
<protein>
    <submittedName>
        <fullName evidence="1">AAA family ATPase</fullName>
    </submittedName>
</protein>
<dbReference type="InterPro" id="IPR011009">
    <property type="entry name" value="Kinase-like_dom_sf"/>
</dbReference>
<dbReference type="EMBL" id="JADWDC010000075">
    <property type="protein sequence ID" value="MCC0179272.1"/>
    <property type="molecule type" value="Genomic_DNA"/>
</dbReference>
<organism evidence="1 2">
    <name type="scientific">Waterburya agarophytonicola KI4</name>
    <dbReference type="NCBI Taxonomy" id="2874699"/>
    <lineage>
        <taxon>Bacteria</taxon>
        <taxon>Bacillati</taxon>
        <taxon>Cyanobacteriota</taxon>
        <taxon>Cyanophyceae</taxon>
        <taxon>Pleurocapsales</taxon>
        <taxon>Hyellaceae</taxon>
        <taxon>Waterburya</taxon>
        <taxon>Waterburya agarophytonicola</taxon>
    </lineage>
</organism>
<dbReference type="RefSeq" id="WP_229642370.1">
    <property type="nucleotide sequence ID" value="NZ_JADWDC010000075.1"/>
</dbReference>
<proteinExistence type="predicted"/>
<comment type="caution">
    <text evidence="1">The sequence shown here is derived from an EMBL/GenBank/DDBJ whole genome shotgun (WGS) entry which is preliminary data.</text>
</comment>
<gene>
    <name evidence="1" type="ORF">I4641_20110</name>
</gene>
<evidence type="ECO:0000313" key="2">
    <source>
        <dbReference type="Proteomes" id="UP000729733"/>
    </source>
</evidence>
<evidence type="ECO:0000313" key="1">
    <source>
        <dbReference type="EMBL" id="MCC0179272.1"/>
    </source>
</evidence>
<keyword evidence="2" id="KW-1185">Reference proteome</keyword>
<sequence>MNVKYYRLITQMQQSSFYPHAVAENIELIQTHASYIFLTGEYAYKVKKNVNYGFLNYSTLAKRKHFIEAELQLNKKIAPELYLEVVPISDRNSKFILGDSDNIVEYALKMRAFPQEDLFSNLLKERKLSGNDLVELGKIVAHFHNNAKTNRYISSFGTVEKINIAFQENYRQSEKYIDNVQTKEQFTATKGYTDSFLTQRQNLFADRIEQNKIKECHGDLHLRNICLWHDKIQLFDRIEFNESFRFVDTMYDIAFTVMDLEARGHPEFANVFLNSYLEHTGDWTGLLVLPLYLSRQAYVRAKVNSFLLDNPQISEADRQEAKKAASDYYRQAYQYTQSKPGKLILISGLSGSGKSTVAREIAKNIGAIQQARGTCRNKFGVSALQIRSDAIRKHLAGISLDESGTNSIYTPEMTQKTYDRLLELGITLTKAGYTVILDAKYDRLALRQPVIAQAKTANIPLKIIHCTAPMSVLCDRLKQRHNDISDATADLIASQQKKAETFTTAERAFVIEIDTSSTNWRETLKAIQI</sequence>
<dbReference type="SUPFAM" id="SSF56112">
    <property type="entry name" value="Protein kinase-like (PK-like)"/>
    <property type="match status" value="1"/>
</dbReference>
<dbReference type="Gene3D" id="3.40.50.300">
    <property type="entry name" value="P-loop containing nucleotide triphosphate hydrolases"/>
    <property type="match status" value="1"/>
</dbReference>
<dbReference type="AlphaFoldDB" id="A0A964BVA6"/>
<dbReference type="InterPro" id="IPR052732">
    <property type="entry name" value="Cell-binding_unc_protein"/>
</dbReference>
<reference evidence="1" key="1">
    <citation type="journal article" date="2021" name="Antonie Van Leeuwenhoek">
        <title>Draft genome and description of Waterburya agarophytonicola gen. nov. sp. nov. (Pleurocapsales, Cyanobacteria): a seaweed symbiont.</title>
        <authorList>
            <person name="Bonthond G."/>
            <person name="Shalygin S."/>
            <person name="Bayer T."/>
            <person name="Weinberger F."/>
        </authorList>
    </citation>
    <scope>NUCLEOTIDE SEQUENCE</scope>
    <source>
        <strain evidence="1">KI4</strain>
    </source>
</reference>
<dbReference type="Proteomes" id="UP000729733">
    <property type="component" value="Unassembled WGS sequence"/>
</dbReference>
<dbReference type="PANTHER" id="PTHR43883">
    <property type="entry name" value="SLR0207 PROTEIN"/>
    <property type="match status" value="1"/>
</dbReference>
<dbReference type="InterPro" id="IPR027417">
    <property type="entry name" value="P-loop_NTPase"/>
</dbReference>
<accession>A0A964BVA6</accession>